<evidence type="ECO:0000313" key="3">
    <source>
        <dbReference type="Proteomes" id="UP000218334"/>
    </source>
</evidence>
<evidence type="ECO:0000313" key="2">
    <source>
        <dbReference type="EMBL" id="PBK73424.1"/>
    </source>
</evidence>
<reference evidence="3" key="1">
    <citation type="journal article" date="2017" name="Nat. Ecol. Evol.">
        <title>Genome expansion and lineage-specific genetic innovations in the forest pathogenic fungi Armillaria.</title>
        <authorList>
            <person name="Sipos G."/>
            <person name="Prasanna A.N."/>
            <person name="Walter M.C."/>
            <person name="O'Connor E."/>
            <person name="Balint B."/>
            <person name="Krizsan K."/>
            <person name="Kiss B."/>
            <person name="Hess J."/>
            <person name="Varga T."/>
            <person name="Slot J."/>
            <person name="Riley R."/>
            <person name="Boka B."/>
            <person name="Rigling D."/>
            <person name="Barry K."/>
            <person name="Lee J."/>
            <person name="Mihaltcheva S."/>
            <person name="LaButti K."/>
            <person name="Lipzen A."/>
            <person name="Waldron R."/>
            <person name="Moloney N.M."/>
            <person name="Sperisen C."/>
            <person name="Kredics L."/>
            <person name="Vagvoelgyi C."/>
            <person name="Patrignani A."/>
            <person name="Fitzpatrick D."/>
            <person name="Nagy I."/>
            <person name="Doyle S."/>
            <person name="Anderson J.B."/>
            <person name="Grigoriev I.V."/>
            <person name="Gueldener U."/>
            <person name="Muensterkoetter M."/>
            <person name="Nagy L.G."/>
        </authorList>
    </citation>
    <scope>NUCLEOTIDE SEQUENCE [LARGE SCALE GENOMIC DNA]</scope>
    <source>
        <strain evidence="3">28-4</strain>
    </source>
</reference>
<accession>A0A2H3BWR5</accession>
<proteinExistence type="predicted"/>
<name>A0A2H3BWR5_9AGAR</name>
<dbReference type="EMBL" id="KZ293420">
    <property type="protein sequence ID" value="PBK73424.1"/>
    <property type="molecule type" value="Genomic_DNA"/>
</dbReference>
<dbReference type="STRING" id="1076256.A0A2H3BWR5"/>
<evidence type="ECO:0000256" key="1">
    <source>
        <dbReference type="SAM" id="MobiDB-lite"/>
    </source>
</evidence>
<feature type="compositionally biased region" description="Polar residues" evidence="1">
    <location>
        <begin position="15"/>
        <end position="25"/>
    </location>
</feature>
<organism evidence="2 3">
    <name type="scientific">Armillaria solidipes</name>
    <dbReference type="NCBI Taxonomy" id="1076256"/>
    <lineage>
        <taxon>Eukaryota</taxon>
        <taxon>Fungi</taxon>
        <taxon>Dikarya</taxon>
        <taxon>Basidiomycota</taxon>
        <taxon>Agaricomycotina</taxon>
        <taxon>Agaricomycetes</taxon>
        <taxon>Agaricomycetidae</taxon>
        <taxon>Agaricales</taxon>
        <taxon>Marasmiineae</taxon>
        <taxon>Physalacriaceae</taxon>
        <taxon>Armillaria</taxon>
    </lineage>
</organism>
<keyword evidence="3" id="KW-1185">Reference proteome</keyword>
<dbReference type="AlphaFoldDB" id="A0A2H3BWR5"/>
<protein>
    <submittedName>
        <fullName evidence="2">Uncharacterized protein</fullName>
    </submittedName>
</protein>
<sequence>MHLQPTLQIPAAGRSDSSGSRTPHTTYEIAATPLSFTYPLPPGRTPSDPTQYPLPPSASGRSGSRASFYSSSSSPSSGRSGSHSNRNRRNAANTPVVPSPNFLPPSVNLVGGAAVPPEESPSESTTYMNTHTNSVTMTLRMGMGRGIVTNGWRSIALYGPVFPLSCLGTTVSWSVY</sequence>
<feature type="region of interest" description="Disordered" evidence="1">
    <location>
        <begin position="1"/>
        <end position="128"/>
    </location>
</feature>
<feature type="compositionally biased region" description="Low complexity" evidence="1">
    <location>
        <begin position="57"/>
        <end position="84"/>
    </location>
</feature>
<dbReference type="Proteomes" id="UP000218334">
    <property type="component" value="Unassembled WGS sequence"/>
</dbReference>
<gene>
    <name evidence="2" type="ORF">ARMSODRAFT_1014994</name>
</gene>